<dbReference type="PANTHER" id="PTHR46157:SF8">
    <property type="entry name" value="GLUTATHIONE-REGULATED POTASSIUM-EFFLUX SYSTEM PROTEIN"/>
    <property type="match status" value="1"/>
</dbReference>
<feature type="transmembrane region" description="Helical" evidence="12">
    <location>
        <begin position="66"/>
        <end position="83"/>
    </location>
</feature>
<evidence type="ECO:0000256" key="2">
    <source>
        <dbReference type="ARBA" id="ARBA00005551"/>
    </source>
</evidence>
<evidence type="ECO:0000256" key="12">
    <source>
        <dbReference type="SAM" id="Phobius"/>
    </source>
</evidence>
<evidence type="ECO:0000256" key="5">
    <source>
        <dbReference type="ARBA" id="ARBA00022538"/>
    </source>
</evidence>
<dbReference type="AlphaFoldDB" id="A0A165YDQ0"/>
<feature type="transmembrane region" description="Helical" evidence="12">
    <location>
        <begin position="341"/>
        <end position="361"/>
    </location>
</feature>
<proteinExistence type="inferred from homology"/>
<dbReference type="Proteomes" id="UP000076577">
    <property type="component" value="Unassembled WGS sequence"/>
</dbReference>
<dbReference type="Pfam" id="PF00999">
    <property type="entry name" value="Na_H_Exchanger"/>
    <property type="match status" value="1"/>
</dbReference>
<protein>
    <submittedName>
        <fullName evidence="14">Glutathione-regulated potassium-efflux system protein KefC</fullName>
    </submittedName>
</protein>
<comment type="similarity">
    <text evidence="2">Belongs to the monovalent cation:proton antiporter 2 (CPA2) transporter (TC 2.A.37) family.</text>
</comment>
<accession>A0A165YDQ0</accession>
<dbReference type="PROSITE" id="PS51201">
    <property type="entry name" value="RCK_N"/>
    <property type="match status" value="1"/>
</dbReference>
<feature type="compositionally biased region" description="Basic and acidic residues" evidence="11">
    <location>
        <begin position="594"/>
        <end position="634"/>
    </location>
</feature>
<comment type="subcellular location">
    <subcellularLocation>
        <location evidence="1">Endomembrane system</location>
        <topology evidence="1">Multi-pass membrane protein</topology>
    </subcellularLocation>
</comment>
<keyword evidence="9" id="KW-0406">Ion transport</keyword>
<dbReference type="GO" id="GO:0015297">
    <property type="term" value="F:antiporter activity"/>
    <property type="evidence" value="ECO:0007669"/>
    <property type="project" value="UniProtKB-KW"/>
</dbReference>
<keyword evidence="5" id="KW-0633">Potassium transport</keyword>
<name>A0A165YDQ0_9HYPH</name>
<dbReference type="InterPro" id="IPR004771">
    <property type="entry name" value="K/H_exchanger"/>
</dbReference>
<dbReference type="InterPro" id="IPR003148">
    <property type="entry name" value="RCK_N"/>
</dbReference>
<feature type="transmembrane region" description="Helical" evidence="12">
    <location>
        <begin position="277"/>
        <end position="295"/>
    </location>
</feature>
<keyword evidence="8 12" id="KW-1133">Transmembrane helix</keyword>
<evidence type="ECO:0000313" key="15">
    <source>
        <dbReference type="Proteomes" id="UP000076577"/>
    </source>
</evidence>
<keyword evidence="10 12" id="KW-0472">Membrane</keyword>
<gene>
    <name evidence="14" type="primary">kefC_2</name>
    <name evidence="14" type="ORF">PsAD2_02264</name>
</gene>
<dbReference type="Gene3D" id="3.40.50.720">
    <property type="entry name" value="NAD(P)-binding Rossmann-like Domain"/>
    <property type="match status" value="1"/>
</dbReference>
<evidence type="ECO:0000256" key="10">
    <source>
        <dbReference type="ARBA" id="ARBA00023136"/>
    </source>
</evidence>
<evidence type="ECO:0000256" key="7">
    <source>
        <dbReference type="ARBA" id="ARBA00022958"/>
    </source>
</evidence>
<evidence type="ECO:0000256" key="3">
    <source>
        <dbReference type="ARBA" id="ARBA00022448"/>
    </source>
</evidence>
<keyword evidence="4" id="KW-0050">Antiport</keyword>
<keyword evidence="15" id="KW-1185">Reference proteome</keyword>
<dbReference type="PATRIC" id="fig|989403.3.peg.2417"/>
<feature type="transmembrane region" description="Helical" evidence="12">
    <location>
        <begin position="35"/>
        <end position="54"/>
    </location>
</feature>
<feature type="transmembrane region" description="Helical" evidence="12">
    <location>
        <begin position="368"/>
        <end position="386"/>
    </location>
</feature>
<dbReference type="GO" id="GO:0008324">
    <property type="term" value="F:monoatomic cation transmembrane transporter activity"/>
    <property type="evidence" value="ECO:0007669"/>
    <property type="project" value="InterPro"/>
</dbReference>
<dbReference type="Pfam" id="PF02254">
    <property type="entry name" value="TrkA_N"/>
    <property type="match status" value="1"/>
</dbReference>
<dbReference type="FunFam" id="3.40.50.720:FF:000036">
    <property type="entry name" value="Glutathione-regulated potassium-efflux system protein KefB"/>
    <property type="match status" value="1"/>
</dbReference>
<feature type="transmembrane region" description="Helical" evidence="12">
    <location>
        <begin position="233"/>
        <end position="257"/>
    </location>
</feature>
<dbReference type="NCBIfam" id="TIGR00932">
    <property type="entry name" value="2a37"/>
    <property type="match status" value="1"/>
</dbReference>
<organism evidence="14 15">
    <name type="scientific">Pseudovibrio axinellae</name>
    <dbReference type="NCBI Taxonomy" id="989403"/>
    <lineage>
        <taxon>Bacteria</taxon>
        <taxon>Pseudomonadati</taxon>
        <taxon>Pseudomonadota</taxon>
        <taxon>Alphaproteobacteria</taxon>
        <taxon>Hyphomicrobiales</taxon>
        <taxon>Stappiaceae</taxon>
        <taxon>Pseudovibrio</taxon>
    </lineage>
</organism>
<dbReference type="EMBL" id="LMCB01000017">
    <property type="protein sequence ID" value="KZL18749.1"/>
    <property type="molecule type" value="Genomic_DNA"/>
</dbReference>
<feature type="transmembrane region" description="Helical" evidence="12">
    <location>
        <begin position="123"/>
        <end position="144"/>
    </location>
</feature>
<evidence type="ECO:0000256" key="6">
    <source>
        <dbReference type="ARBA" id="ARBA00022692"/>
    </source>
</evidence>
<keyword evidence="7" id="KW-0630">Potassium</keyword>
<feature type="domain" description="RCK N-terminal" evidence="13">
    <location>
        <begin position="410"/>
        <end position="526"/>
    </location>
</feature>
<dbReference type="GO" id="GO:0005886">
    <property type="term" value="C:plasma membrane"/>
    <property type="evidence" value="ECO:0007669"/>
    <property type="project" value="TreeGrafter"/>
</dbReference>
<dbReference type="PANTHER" id="PTHR46157">
    <property type="entry name" value="K(+) EFFLUX ANTIPORTER 3, CHLOROPLASTIC"/>
    <property type="match status" value="1"/>
</dbReference>
<evidence type="ECO:0000256" key="1">
    <source>
        <dbReference type="ARBA" id="ARBA00004127"/>
    </source>
</evidence>
<feature type="transmembrane region" description="Helical" evidence="12">
    <location>
        <begin position="13"/>
        <end position="30"/>
    </location>
</feature>
<dbReference type="SUPFAM" id="SSF51735">
    <property type="entry name" value="NAD(P)-binding Rossmann-fold domains"/>
    <property type="match status" value="1"/>
</dbReference>
<dbReference type="InterPro" id="IPR038770">
    <property type="entry name" value="Na+/solute_symporter_sf"/>
</dbReference>
<dbReference type="RefSeq" id="WP_068006338.1">
    <property type="nucleotide sequence ID" value="NZ_FOFM01000001.1"/>
</dbReference>
<dbReference type="GO" id="GO:1902600">
    <property type="term" value="P:proton transmembrane transport"/>
    <property type="evidence" value="ECO:0007669"/>
    <property type="project" value="InterPro"/>
</dbReference>
<keyword evidence="3" id="KW-0813">Transport</keyword>
<comment type="caution">
    <text evidence="14">The sequence shown here is derived from an EMBL/GenBank/DDBJ whole genome shotgun (WGS) entry which is preliminary data.</text>
</comment>
<dbReference type="GO" id="GO:0006813">
    <property type="term" value="P:potassium ion transport"/>
    <property type="evidence" value="ECO:0007669"/>
    <property type="project" value="UniProtKB-KW"/>
</dbReference>
<dbReference type="Gene3D" id="1.20.1530.20">
    <property type="match status" value="1"/>
</dbReference>
<feature type="transmembrane region" description="Helical" evidence="12">
    <location>
        <begin position="194"/>
        <end position="212"/>
    </location>
</feature>
<feature type="transmembrane region" description="Helical" evidence="12">
    <location>
        <begin position="95"/>
        <end position="117"/>
    </location>
</feature>
<dbReference type="InterPro" id="IPR006153">
    <property type="entry name" value="Cation/H_exchanger_TM"/>
</dbReference>
<evidence type="ECO:0000256" key="9">
    <source>
        <dbReference type="ARBA" id="ARBA00023065"/>
    </source>
</evidence>
<feature type="region of interest" description="Disordered" evidence="11">
    <location>
        <begin position="586"/>
        <end position="634"/>
    </location>
</feature>
<reference evidence="14 15" key="1">
    <citation type="journal article" date="2016" name="Front. Microbiol.">
        <title>Comparative Genomic Analysis Reveals a Diverse Repertoire of Genes Involved in Prokaryote-Eukaryote Interactions within the Pseudovibrio Genus.</title>
        <authorList>
            <person name="Romano S."/>
            <person name="Fernandez-Guerra A."/>
            <person name="Reen F.J."/>
            <person name="Glockner F.O."/>
            <person name="Crowley S.P."/>
            <person name="O'Sullivan O."/>
            <person name="Cotter P.D."/>
            <person name="Adams C."/>
            <person name="Dobson A.D."/>
            <person name="O'Gara F."/>
        </authorList>
    </citation>
    <scope>NUCLEOTIDE SEQUENCE [LARGE SCALE GENOMIC DNA]</scope>
    <source>
        <strain evidence="14 15">Ad2</strain>
    </source>
</reference>
<dbReference type="OrthoDB" id="9781411at2"/>
<feature type="transmembrane region" description="Helical" evidence="12">
    <location>
        <begin position="156"/>
        <end position="182"/>
    </location>
</feature>
<evidence type="ECO:0000256" key="4">
    <source>
        <dbReference type="ARBA" id="ARBA00022449"/>
    </source>
</evidence>
<dbReference type="STRING" id="989403.SAMN05421798_101777"/>
<dbReference type="InterPro" id="IPR036291">
    <property type="entry name" value="NAD(P)-bd_dom_sf"/>
</dbReference>
<keyword evidence="6 12" id="KW-0812">Transmembrane</keyword>
<evidence type="ECO:0000313" key="14">
    <source>
        <dbReference type="EMBL" id="KZL18749.1"/>
    </source>
</evidence>
<evidence type="ECO:0000256" key="8">
    <source>
        <dbReference type="ARBA" id="ARBA00022989"/>
    </source>
</evidence>
<sequence length="634" mass="68953">MNSLHQLDFVTDTMLFLSMAILVVPLAKLIRVGTIVGYLIAGVVLGPWGIGQYLGSPFSTPDQLRPVGELGVIMLLFLIGLELNPSRLWALRKEIFGSGSAQVAMSALLIGAVLYFAGLSWQTTVIIALSLALSSTALSMRILQGRGEQTTPMGQTSVAILLFQDMMIVPILALMAIVAPVAFETGQRAGWETALIMASTVLLLVAIGRYLLTPMFQLFARIGAREMMTASALLTVLGAAALMKAVGLSSALGAFIAGVMLAESSFRHELEANVEPFRGLLLGFFFITVGMSIDLNFVYQNWVMVLACSFGLMLFKCLSVFAVTRVSGHTAQNSLEIGGLLAQAGEFGFVIFSASVAVGLLNPHQNSLLSAIISFTMAFTLLSVYITQRLGPLLRPEPVKPDIPNTDGDRTNVLVVGFGRFGQLACQMLIAQGSTVTVLDVDAQHIREASRFGYRIFYGDGKRLNVLRAAGAENASIIAICTERAETTSQIVRIAKSQFPLAKIFARARDRRHAIQLLTLGTDYQLRETLESALEFGREILEALGEDEEHTYEILAELRRRDAELLALQQVGGLYAGYKQFKMPNVPVKPLTRPKSESRALNEPARRLAEAEKQSMKEHAERPEESPSPKPPSD</sequence>
<evidence type="ECO:0000259" key="13">
    <source>
        <dbReference type="PROSITE" id="PS51201"/>
    </source>
</evidence>
<evidence type="ECO:0000256" key="11">
    <source>
        <dbReference type="SAM" id="MobiDB-lite"/>
    </source>
</evidence>
<dbReference type="GO" id="GO:0012505">
    <property type="term" value="C:endomembrane system"/>
    <property type="evidence" value="ECO:0007669"/>
    <property type="project" value="UniProtKB-SubCell"/>
</dbReference>
<feature type="transmembrane region" description="Helical" evidence="12">
    <location>
        <begin position="302"/>
        <end position="321"/>
    </location>
</feature>